<evidence type="ECO:0000313" key="7">
    <source>
        <dbReference type="EMBL" id="SJN45776.1"/>
    </source>
</evidence>
<dbReference type="InterPro" id="IPR012893">
    <property type="entry name" value="HipA-like_C"/>
</dbReference>
<evidence type="ECO:0000256" key="4">
    <source>
        <dbReference type="SAM" id="MobiDB-lite"/>
    </source>
</evidence>
<evidence type="ECO:0000259" key="5">
    <source>
        <dbReference type="Pfam" id="PF07804"/>
    </source>
</evidence>
<organism evidence="7 8">
    <name type="scientific">Microbacterium esteraromaticum</name>
    <dbReference type="NCBI Taxonomy" id="57043"/>
    <lineage>
        <taxon>Bacteria</taxon>
        <taxon>Bacillati</taxon>
        <taxon>Actinomycetota</taxon>
        <taxon>Actinomycetes</taxon>
        <taxon>Micrococcales</taxon>
        <taxon>Microbacteriaceae</taxon>
        <taxon>Microbacterium</taxon>
    </lineage>
</organism>
<dbReference type="GO" id="GO:0004674">
    <property type="term" value="F:protein serine/threonine kinase activity"/>
    <property type="evidence" value="ECO:0007669"/>
    <property type="project" value="TreeGrafter"/>
</dbReference>
<keyword evidence="2" id="KW-0808">Transferase</keyword>
<comment type="similarity">
    <text evidence="1">Belongs to the HipA Ser/Thr kinase family.</text>
</comment>
<keyword evidence="3" id="KW-0418">Kinase</keyword>
<proteinExistence type="inferred from homology"/>
<evidence type="ECO:0000313" key="8">
    <source>
        <dbReference type="Proteomes" id="UP000196320"/>
    </source>
</evidence>
<evidence type="ECO:0000259" key="6">
    <source>
        <dbReference type="Pfam" id="PF13657"/>
    </source>
</evidence>
<dbReference type="NCBIfam" id="TIGR03071">
    <property type="entry name" value="couple_hipA"/>
    <property type="match status" value="1"/>
</dbReference>
<dbReference type="PANTHER" id="PTHR37419:SF1">
    <property type="entry name" value="SERINE_THREONINE-PROTEIN KINASE TOXIN HIPA"/>
    <property type="match status" value="1"/>
</dbReference>
<evidence type="ECO:0000256" key="1">
    <source>
        <dbReference type="ARBA" id="ARBA00010164"/>
    </source>
</evidence>
<dbReference type="PANTHER" id="PTHR37419">
    <property type="entry name" value="SERINE/THREONINE-PROTEIN KINASE TOXIN HIPA"/>
    <property type="match status" value="1"/>
</dbReference>
<name>A0A1R4KN09_9MICO</name>
<dbReference type="GO" id="GO:0005829">
    <property type="term" value="C:cytosol"/>
    <property type="evidence" value="ECO:0007669"/>
    <property type="project" value="TreeGrafter"/>
</dbReference>
<evidence type="ECO:0000256" key="2">
    <source>
        <dbReference type="ARBA" id="ARBA00022679"/>
    </source>
</evidence>
<dbReference type="InterPro" id="IPR052028">
    <property type="entry name" value="HipA_Ser/Thr_kinase"/>
</dbReference>
<feature type="region of interest" description="Disordered" evidence="4">
    <location>
        <begin position="407"/>
        <end position="434"/>
    </location>
</feature>
<evidence type="ECO:0000256" key="3">
    <source>
        <dbReference type="ARBA" id="ARBA00022777"/>
    </source>
</evidence>
<reference evidence="7 8" key="1">
    <citation type="submission" date="2017-02" db="EMBL/GenBank/DDBJ databases">
        <authorList>
            <person name="Peterson S.W."/>
        </authorList>
    </citation>
    <scope>NUCLEOTIDE SEQUENCE [LARGE SCALE GENOMIC DNA]</scope>
    <source>
        <strain evidence="7 8">B Mb 05.01</strain>
    </source>
</reference>
<dbReference type="Gene3D" id="1.10.1070.20">
    <property type="match status" value="1"/>
</dbReference>
<dbReference type="Pfam" id="PF07804">
    <property type="entry name" value="HipA_C"/>
    <property type="match status" value="1"/>
</dbReference>
<dbReference type="Pfam" id="PF13657">
    <property type="entry name" value="Couple_hipA"/>
    <property type="match status" value="1"/>
</dbReference>
<keyword evidence="8" id="KW-1185">Reference proteome</keyword>
<feature type="domain" description="HipA-like C-terminal" evidence="5">
    <location>
        <begin position="148"/>
        <end position="355"/>
    </location>
</feature>
<gene>
    <name evidence="7" type="ORF">FM104_14275</name>
</gene>
<protein>
    <submittedName>
        <fullName evidence="7">HipA protein</fullName>
    </submittedName>
</protein>
<dbReference type="InterPro" id="IPR017508">
    <property type="entry name" value="HipA_N1"/>
</dbReference>
<sequence>MDELTVELYGVKVGVLIGLRGDFDFGVDQAGLEQFGVGSIAVSVAVPLIESPRKSDLNRRRAFFEEVLAEGNTRRQLANLARLDESNTMGLLARYGRDVAGALQIWNPADPDEPRRPEARPVTDAEVVTMFEEVKANPLGNKGRRRLSSLAGVQDKVLLVRTGDGWAEPLDGFASTHILKPQSGKYPSLIFDEEYGSRFARGMGLADFETSVQEIAGRRALVIERYDRGDDGERIHQEDFNQVLGYRGDDKYEGKPDGRLRKIAQVLRTHARGQEQRALARMVTLSAAIGNLDLHAKNISLLHEQSGEVRLAPMYDVVPELHLGLDEELALRVNGHNSYPALTGGDLVAEVESWGVRGASAIVIEALEEVRAIAASEKPHPAADPSTPYIAERQARKLLNSIDQVGVPPAELPADRAFQPRVPRGGWGGPPPSP</sequence>
<dbReference type="AlphaFoldDB" id="A0A1R4KN09"/>
<dbReference type="Proteomes" id="UP000196320">
    <property type="component" value="Unassembled WGS sequence"/>
</dbReference>
<accession>A0A1R4KN09</accession>
<dbReference type="RefSeq" id="WP_179206820.1">
    <property type="nucleotide sequence ID" value="NZ_FUKO01000040.1"/>
</dbReference>
<dbReference type="EMBL" id="FUKO01000040">
    <property type="protein sequence ID" value="SJN45776.1"/>
    <property type="molecule type" value="Genomic_DNA"/>
</dbReference>
<feature type="domain" description="HipA N-terminal subdomain 1" evidence="6">
    <location>
        <begin position="4"/>
        <end position="105"/>
    </location>
</feature>